<protein>
    <submittedName>
        <fullName evidence="1">Uncharacterized protein</fullName>
    </submittedName>
</protein>
<sequence length="288" mass="30914">MLTALGVLFGALTWLDSRAANREQIELATEANERERADWQREEAQRAAESTTVAEGPVRLSAGYPFWMGPKGYAFPDALLDLGGLPWDSSAPAQEPGYRWLASGPIAWVPTSAWESDVVVEATASGTVLVQGVEVRDRTCVEPLDGTFLGMPNVGGPGEDAPPILLGVDVEAPRPVTRERDGLKELGDPWTGQLALEKGDARAVSVRFVAATKHCTFKADLVVHANGAIHRIPLPHGWGENGAPDGYTFEISGPVASYQNAYYVEAYDDTVIQTLPLDAVAGFIRSEG</sequence>
<dbReference type="Proteomes" id="UP001183585">
    <property type="component" value="Unassembled WGS sequence"/>
</dbReference>
<keyword evidence="2" id="KW-1185">Reference proteome</keyword>
<gene>
    <name evidence="1" type="ORF">J2S48_004860</name>
</gene>
<comment type="caution">
    <text evidence="1">The sequence shown here is derived from an EMBL/GenBank/DDBJ whole genome shotgun (WGS) entry which is preliminary data.</text>
</comment>
<reference evidence="1 2" key="1">
    <citation type="submission" date="2023-07" db="EMBL/GenBank/DDBJ databases">
        <title>Sequencing the genomes of 1000 actinobacteria strains.</title>
        <authorList>
            <person name="Klenk H.-P."/>
        </authorList>
    </citation>
    <scope>NUCLEOTIDE SEQUENCE [LARGE SCALE GENOMIC DNA]</scope>
    <source>
        <strain evidence="1 2">DSM 45554</strain>
    </source>
</reference>
<evidence type="ECO:0000313" key="2">
    <source>
        <dbReference type="Proteomes" id="UP001183585"/>
    </source>
</evidence>
<organism evidence="1 2">
    <name type="scientific">Promicromonospora iranensis</name>
    <dbReference type="NCBI Taxonomy" id="1105144"/>
    <lineage>
        <taxon>Bacteria</taxon>
        <taxon>Bacillati</taxon>
        <taxon>Actinomycetota</taxon>
        <taxon>Actinomycetes</taxon>
        <taxon>Micrococcales</taxon>
        <taxon>Promicromonosporaceae</taxon>
        <taxon>Promicromonospora</taxon>
    </lineage>
</organism>
<dbReference type="EMBL" id="JAVDYE010000001">
    <property type="protein sequence ID" value="MDR7385345.1"/>
    <property type="molecule type" value="Genomic_DNA"/>
</dbReference>
<accession>A0ABU2CVI4</accession>
<proteinExistence type="predicted"/>
<name>A0ABU2CVI4_9MICO</name>
<dbReference type="RefSeq" id="WP_274995278.1">
    <property type="nucleotide sequence ID" value="NZ_JAJQQP010000009.1"/>
</dbReference>
<evidence type="ECO:0000313" key="1">
    <source>
        <dbReference type="EMBL" id="MDR7385345.1"/>
    </source>
</evidence>